<dbReference type="AlphaFoldDB" id="T0QXV1"/>
<keyword evidence="3" id="KW-1185">Reference proteome</keyword>
<proteinExistence type="predicted"/>
<accession>T0QXV1</accession>
<dbReference type="Proteomes" id="UP000030762">
    <property type="component" value="Unassembled WGS sequence"/>
</dbReference>
<dbReference type="OrthoDB" id="10415810at2759"/>
<gene>
    <name evidence="2" type="ORF">SDRG_02919</name>
</gene>
<dbReference type="VEuPathDB" id="FungiDB:SDRG_02919"/>
<evidence type="ECO:0000256" key="1">
    <source>
        <dbReference type="SAM" id="Coils"/>
    </source>
</evidence>
<evidence type="ECO:0000313" key="3">
    <source>
        <dbReference type="Proteomes" id="UP000030762"/>
    </source>
</evidence>
<dbReference type="RefSeq" id="XP_008606748.1">
    <property type="nucleotide sequence ID" value="XM_008608526.1"/>
</dbReference>
<dbReference type="InParanoid" id="T0QXV1"/>
<reference evidence="2 3" key="1">
    <citation type="submission" date="2012-04" db="EMBL/GenBank/DDBJ databases">
        <title>The Genome Sequence of Saprolegnia declina VS20.</title>
        <authorList>
            <consortium name="The Broad Institute Genome Sequencing Platform"/>
            <person name="Russ C."/>
            <person name="Nusbaum C."/>
            <person name="Tyler B."/>
            <person name="van West P."/>
            <person name="Dieguez-Uribeondo J."/>
            <person name="de Bruijn I."/>
            <person name="Tripathy S."/>
            <person name="Jiang R."/>
            <person name="Young S.K."/>
            <person name="Zeng Q."/>
            <person name="Gargeya S."/>
            <person name="Fitzgerald M."/>
            <person name="Haas B."/>
            <person name="Abouelleil A."/>
            <person name="Alvarado L."/>
            <person name="Arachchi H.M."/>
            <person name="Berlin A."/>
            <person name="Chapman S.B."/>
            <person name="Goldberg J."/>
            <person name="Griggs A."/>
            <person name="Gujja S."/>
            <person name="Hansen M."/>
            <person name="Howarth C."/>
            <person name="Imamovic A."/>
            <person name="Larimer J."/>
            <person name="McCowen C."/>
            <person name="Montmayeur A."/>
            <person name="Murphy C."/>
            <person name="Neiman D."/>
            <person name="Pearson M."/>
            <person name="Priest M."/>
            <person name="Roberts A."/>
            <person name="Saif S."/>
            <person name="Shea T."/>
            <person name="Sisk P."/>
            <person name="Sykes S."/>
            <person name="Wortman J."/>
            <person name="Nusbaum C."/>
            <person name="Birren B."/>
        </authorList>
    </citation>
    <scope>NUCLEOTIDE SEQUENCE [LARGE SCALE GENOMIC DNA]</scope>
    <source>
        <strain evidence="2 3">VS20</strain>
    </source>
</reference>
<sequence>MSYVAKHPNPLGSALLGAWLLVILFGQWLSRSKDLPSAGTTLLYERNLRFRSQPESFHVLVTAADDTFALWIESTSTHEQWYISVRDLAVHNTGDVVLPMTAVVAGAQWALTNNGAAASADLRRTTAGALVLELTIPACFGAVARYAFPVARMQLNSERALRARLRAAEAERDHMARQLAAQTKQLECDREAAVRAELAAAVQRIRYEACVRAASEGWTNVYRNCEHLVHDRH</sequence>
<protein>
    <submittedName>
        <fullName evidence="2">Uncharacterized protein</fullName>
    </submittedName>
</protein>
<evidence type="ECO:0000313" key="2">
    <source>
        <dbReference type="EMBL" id="EQC39476.1"/>
    </source>
</evidence>
<keyword evidence="1" id="KW-0175">Coiled coil</keyword>
<feature type="coiled-coil region" evidence="1">
    <location>
        <begin position="158"/>
        <end position="185"/>
    </location>
</feature>
<dbReference type="GeneID" id="19943646"/>
<name>T0QXV1_SAPDV</name>
<dbReference type="OMA" id="ELTIPAC"/>
<dbReference type="EMBL" id="JH767138">
    <property type="protein sequence ID" value="EQC39476.1"/>
    <property type="molecule type" value="Genomic_DNA"/>
</dbReference>
<organism evidence="2 3">
    <name type="scientific">Saprolegnia diclina (strain VS20)</name>
    <dbReference type="NCBI Taxonomy" id="1156394"/>
    <lineage>
        <taxon>Eukaryota</taxon>
        <taxon>Sar</taxon>
        <taxon>Stramenopiles</taxon>
        <taxon>Oomycota</taxon>
        <taxon>Saprolegniomycetes</taxon>
        <taxon>Saprolegniales</taxon>
        <taxon>Saprolegniaceae</taxon>
        <taxon>Saprolegnia</taxon>
    </lineage>
</organism>